<dbReference type="InterPro" id="IPR009363">
    <property type="entry name" value="Phage_Mu_Gp16"/>
</dbReference>
<name>A0A396S5D8_9PSED</name>
<dbReference type="RefSeq" id="WP_119700899.1">
    <property type="nucleotide sequence ID" value="NZ_QJSA01000004.1"/>
</dbReference>
<comment type="caution">
    <text evidence="1">The sequence shown here is derived from an EMBL/GenBank/DDBJ whole genome shotgun (WGS) entry which is preliminary data.</text>
</comment>
<reference evidence="1 2" key="1">
    <citation type="submission" date="2018-06" db="EMBL/GenBank/DDBJ databases">
        <title>Pseudomonas jilinensis sp. nov., isolated from the production water of Jilin Oilfield in China.</title>
        <authorList>
            <person name="Wang J."/>
        </authorList>
    </citation>
    <scope>NUCLEOTIDE SEQUENCE [LARGE SCALE GENOMIC DNA]</scope>
    <source>
        <strain evidence="1 2">JS15-10A1</strain>
    </source>
</reference>
<accession>A0A396S5D8</accession>
<sequence length="132" mass="14973">MSWLAKIHIAKSQLGLDDESYRALLARVAGVRSAKDLNPRQAGKVLAEFQRLGWTPRPGTRQGRAKPRAAKSRQAVMGKVEALLAEAKRPWAYADSMAMHMFQVERVEWLDDSQLQRLMQALIIDARRHGRL</sequence>
<keyword evidence="2" id="KW-1185">Reference proteome</keyword>
<protein>
    <submittedName>
        <fullName evidence="1">Regulatory protein GemA</fullName>
    </submittedName>
</protein>
<dbReference type="Pfam" id="PF06252">
    <property type="entry name" value="GemA"/>
    <property type="match status" value="1"/>
</dbReference>
<proteinExistence type="predicted"/>
<dbReference type="EMBL" id="QJSA01000004">
    <property type="protein sequence ID" value="RHW21903.1"/>
    <property type="molecule type" value="Genomic_DNA"/>
</dbReference>
<gene>
    <name evidence="1" type="ORF">C2846_05420</name>
</gene>
<dbReference type="AlphaFoldDB" id="A0A396S5D8"/>
<evidence type="ECO:0000313" key="2">
    <source>
        <dbReference type="Proteomes" id="UP000265745"/>
    </source>
</evidence>
<dbReference type="Proteomes" id="UP000265745">
    <property type="component" value="Unassembled WGS sequence"/>
</dbReference>
<dbReference type="OrthoDB" id="7360086at2"/>
<organism evidence="1 2">
    <name type="scientific">Pseudomonas jilinensis</name>
    <dbReference type="NCBI Taxonomy" id="2078689"/>
    <lineage>
        <taxon>Bacteria</taxon>
        <taxon>Pseudomonadati</taxon>
        <taxon>Pseudomonadota</taxon>
        <taxon>Gammaproteobacteria</taxon>
        <taxon>Pseudomonadales</taxon>
        <taxon>Pseudomonadaceae</taxon>
        <taxon>Pseudomonas</taxon>
    </lineage>
</organism>
<evidence type="ECO:0000313" key="1">
    <source>
        <dbReference type="EMBL" id="RHW21903.1"/>
    </source>
</evidence>